<protein>
    <recommendedName>
        <fullName evidence="1">YgjP-like metallopeptidase domain-containing protein</fullName>
    </recommendedName>
</protein>
<dbReference type="RefSeq" id="WP_184566918.1">
    <property type="nucleotide sequence ID" value="NZ_JACIEI010000012.1"/>
</dbReference>
<dbReference type="AlphaFoldDB" id="A0A7W6H0S0"/>
<sequence>MSPKHILAYGDERIPYEVKFDPSRKTRIAIHVEPDGSVIVDAPSDQPDEMIQKAVHKRSRWIMDHVAEARDRFSHVRPKAYVSGEEVLYLGRRYMLKVVQDDAATGTARLRGNRLEISTKFTDAGKVRGIVRAWYRLRARDYFAKLIDKQSAALPWIAQAPPFRMLEMTRQWGSCSPQGQVILNPHLIKAPRACIEYVIIHELAHLKHHDHSPEFFDLVGRHAPGWEKPKKLLDGMVEVLVND</sequence>
<evidence type="ECO:0000313" key="3">
    <source>
        <dbReference type="Proteomes" id="UP000530268"/>
    </source>
</evidence>
<evidence type="ECO:0000259" key="1">
    <source>
        <dbReference type="Pfam" id="PF01863"/>
    </source>
</evidence>
<name>A0A7W6H0S0_9RHOB</name>
<dbReference type="PANTHER" id="PTHR30399">
    <property type="entry name" value="UNCHARACTERIZED PROTEIN YGJP"/>
    <property type="match status" value="1"/>
</dbReference>
<dbReference type="Proteomes" id="UP000530268">
    <property type="component" value="Unassembled WGS sequence"/>
</dbReference>
<dbReference type="PANTHER" id="PTHR30399:SF1">
    <property type="entry name" value="UTP PYROPHOSPHATASE"/>
    <property type="match status" value="1"/>
</dbReference>
<reference evidence="2 3" key="1">
    <citation type="submission" date="2020-08" db="EMBL/GenBank/DDBJ databases">
        <title>Genomic Encyclopedia of Type Strains, Phase IV (KMG-IV): sequencing the most valuable type-strain genomes for metagenomic binning, comparative biology and taxonomic classification.</title>
        <authorList>
            <person name="Goeker M."/>
        </authorList>
    </citation>
    <scope>NUCLEOTIDE SEQUENCE [LARGE SCALE GENOMIC DNA]</scope>
    <source>
        <strain evidence="2 3">DSM 102234</strain>
    </source>
</reference>
<comment type="caution">
    <text evidence="2">The sequence shown here is derived from an EMBL/GenBank/DDBJ whole genome shotgun (WGS) entry which is preliminary data.</text>
</comment>
<proteinExistence type="predicted"/>
<dbReference type="EMBL" id="JACIEI010000012">
    <property type="protein sequence ID" value="MBB3995206.1"/>
    <property type="molecule type" value="Genomic_DNA"/>
</dbReference>
<keyword evidence="3" id="KW-1185">Reference proteome</keyword>
<evidence type="ECO:0000313" key="2">
    <source>
        <dbReference type="EMBL" id="MBB3995206.1"/>
    </source>
</evidence>
<dbReference type="InterPro" id="IPR053136">
    <property type="entry name" value="UTP_pyrophosphatase-like"/>
</dbReference>
<organism evidence="2 3">
    <name type="scientific">Sulfitobacter undariae</name>
    <dbReference type="NCBI Taxonomy" id="1563671"/>
    <lineage>
        <taxon>Bacteria</taxon>
        <taxon>Pseudomonadati</taxon>
        <taxon>Pseudomonadota</taxon>
        <taxon>Alphaproteobacteria</taxon>
        <taxon>Rhodobacterales</taxon>
        <taxon>Roseobacteraceae</taxon>
        <taxon>Sulfitobacter</taxon>
    </lineage>
</organism>
<dbReference type="Gene3D" id="3.30.2010.10">
    <property type="entry name" value="Metalloproteases ('zincins'), catalytic domain"/>
    <property type="match status" value="1"/>
</dbReference>
<dbReference type="Pfam" id="PF01863">
    <property type="entry name" value="YgjP-like"/>
    <property type="match status" value="1"/>
</dbReference>
<accession>A0A7W6H0S0</accession>
<feature type="domain" description="YgjP-like metallopeptidase" evidence="1">
    <location>
        <begin position="27"/>
        <end position="234"/>
    </location>
</feature>
<gene>
    <name evidence="2" type="ORF">GGR95_002858</name>
</gene>
<dbReference type="InterPro" id="IPR002725">
    <property type="entry name" value="YgjP-like_metallopeptidase"/>
</dbReference>
<dbReference type="CDD" id="cd07344">
    <property type="entry name" value="M48_yhfN_like"/>
    <property type="match status" value="1"/>
</dbReference>